<accession>A0A1M5CSQ9</accession>
<sequence>MCSQRESCGLVHVSMRKSFKFNGIFQGKADLNKIQALFSTQPEGFPHE</sequence>
<proteinExistence type="predicted"/>
<organism evidence="1 2">
    <name type="scientific">Lampropedia hyalina DSM 16112</name>
    <dbReference type="NCBI Taxonomy" id="1122156"/>
    <lineage>
        <taxon>Bacteria</taxon>
        <taxon>Pseudomonadati</taxon>
        <taxon>Pseudomonadota</taxon>
        <taxon>Betaproteobacteria</taxon>
        <taxon>Burkholderiales</taxon>
        <taxon>Comamonadaceae</taxon>
        <taxon>Lampropedia</taxon>
    </lineage>
</organism>
<evidence type="ECO:0000313" key="1">
    <source>
        <dbReference type="EMBL" id="SHF57761.1"/>
    </source>
</evidence>
<dbReference type="EMBL" id="FQUZ01000029">
    <property type="protein sequence ID" value="SHF57761.1"/>
    <property type="molecule type" value="Genomic_DNA"/>
</dbReference>
<dbReference type="STRING" id="1122156.SAMN02745117_02226"/>
<protein>
    <submittedName>
        <fullName evidence="1">Uncharacterized protein</fullName>
    </submittedName>
</protein>
<gene>
    <name evidence="1" type="ORF">SAMN02745117_02226</name>
</gene>
<dbReference type="AlphaFoldDB" id="A0A1M5CSQ9"/>
<dbReference type="Proteomes" id="UP000184327">
    <property type="component" value="Unassembled WGS sequence"/>
</dbReference>
<keyword evidence="2" id="KW-1185">Reference proteome</keyword>
<reference evidence="1 2" key="1">
    <citation type="submission" date="2016-11" db="EMBL/GenBank/DDBJ databases">
        <authorList>
            <person name="Jaros S."/>
            <person name="Januszkiewicz K."/>
            <person name="Wedrychowicz H."/>
        </authorList>
    </citation>
    <scope>NUCLEOTIDE SEQUENCE [LARGE SCALE GENOMIC DNA]</scope>
    <source>
        <strain evidence="1 2">DSM 16112</strain>
    </source>
</reference>
<name>A0A1M5CSQ9_9BURK</name>
<evidence type="ECO:0000313" key="2">
    <source>
        <dbReference type="Proteomes" id="UP000184327"/>
    </source>
</evidence>